<protein>
    <recommendedName>
        <fullName evidence="4">Tetratricopeptide repeat protein</fullName>
    </recommendedName>
</protein>
<proteinExistence type="predicted"/>
<evidence type="ECO:0000256" key="1">
    <source>
        <dbReference type="SAM" id="MobiDB-lite"/>
    </source>
</evidence>
<dbReference type="AlphaFoldDB" id="A0A5E5BN42"/>
<evidence type="ECO:0000313" key="2">
    <source>
        <dbReference type="EMBL" id="VVE85913.1"/>
    </source>
</evidence>
<evidence type="ECO:0000313" key="3">
    <source>
        <dbReference type="Proteomes" id="UP000335538"/>
    </source>
</evidence>
<evidence type="ECO:0008006" key="4">
    <source>
        <dbReference type="Google" id="ProtNLM"/>
    </source>
</evidence>
<gene>
    <name evidence="2" type="ORF">PSP31121_05546</name>
</gene>
<dbReference type="InterPro" id="IPR011990">
    <property type="entry name" value="TPR-like_helical_dom_sf"/>
</dbReference>
<dbReference type="SUPFAM" id="SSF48452">
    <property type="entry name" value="TPR-like"/>
    <property type="match status" value="2"/>
</dbReference>
<sequence length="520" mass="55853">MYFSQLPPTRSTPVPAHLGQAPQGCAKALGTLLATVDFDRQSMVSAAHEGLQAQVLEIFPPETFDGMDPTGVKRALASLILLYFAGQWHQTTQWIEPGRDEALRTVSGRLTPTGQQALLQSLENSQGENAFSKYFAQPESQYFAQVDAYCLAGHLCVPRADDRRPAGDPDTTPEDAHAQATGVSTDLGPSLKAPETYLKVAHALKADADARPEKGRYAHAGAAYRLAAKPSLGQNQAGPAAAYLWAAQALTRAHQLDQALTCFKDAAKANAQAHRPGLAGDAWRSVAEIHTERGEHDLASEALIKAALAYRDAALGDTEARQGLPGAIYHLMAAYAYQAAGQKPLAAAAFINAADAFMDENLFLEATEVYALVGLPKQAIEACEKAVDAYRAADAFVPAAEACRTLGILLRTHGGPLDDERRAFLDAAELYAKVGEVRAYEAAADACIEANEYLQAAQFYELANMLDLAGFACEQIGEYRLAHTFYLRVSEQSQDDETRTQFAELAEEVAALAGPSDPKL</sequence>
<organism evidence="2 3">
    <name type="scientific">Pandoraea sputorum</name>
    <dbReference type="NCBI Taxonomy" id="93222"/>
    <lineage>
        <taxon>Bacteria</taxon>
        <taxon>Pseudomonadati</taxon>
        <taxon>Pseudomonadota</taxon>
        <taxon>Betaproteobacteria</taxon>
        <taxon>Burkholderiales</taxon>
        <taxon>Burkholderiaceae</taxon>
        <taxon>Pandoraea</taxon>
    </lineage>
</organism>
<feature type="region of interest" description="Disordered" evidence="1">
    <location>
        <begin position="161"/>
        <end position="190"/>
    </location>
</feature>
<dbReference type="Proteomes" id="UP000335538">
    <property type="component" value="Unassembled WGS sequence"/>
</dbReference>
<accession>A0A5E5BN42</accession>
<dbReference type="Gene3D" id="1.25.40.10">
    <property type="entry name" value="Tetratricopeptide repeat domain"/>
    <property type="match status" value="2"/>
</dbReference>
<reference evidence="2 3" key="1">
    <citation type="submission" date="2019-08" db="EMBL/GenBank/DDBJ databases">
        <authorList>
            <person name="Peeters C."/>
        </authorList>
    </citation>
    <scope>NUCLEOTIDE SEQUENCE [LARGE SCALE GENOMIC DNA]</scope>
    <source>
        <strain evidence="2 3">LMG 31121</strain>
    </source>
</reference>
<name>A0A5E5BN42_9BURK</name>
<dbReference type="EMBL" id="CABPSR010000046">
    <property type="protein sequence ID" value="VVE85913.1"/>
    <property type="molecule type" value="Genomic_DNA"/>
</dbReference>